<dbReference type="PANTHER" id="PTHR12137:SF54">
    <property type="entry name" value="CARBOHYDRATE SULFOTRANSFERASE"/>
    <property type="match status" value="1"/>
</dbReference>
<dbReference type="GO" id="GO:0008146">
    <property type="term" value="F:sulfotransferase activity"/>
    <property type="evidence" value="ECO:0007669"/>
    <property type="project" value="InterPro"/>
</dbReference>
<sequence>MEPLPAPLYGRVYFLSSECDRMTICIPLQTEEGGLGGGLFNLEILKQLRLMWSEERPAGKHFRGKHADHSATTSGTNHDHQRLALQGEWKIYHSVIYIDMHGYRQQREVLLHNNIRSFFMRLAWASADLEFGCAHDLDTIKKHGVKYFRSGKLPGKYFSYYKLLQVRHPFTRLISAYKDKVVDNLGLDPDRDTRLCMSLEKGLFPTWVQFAELVANRNSSCINKHWMPYTEIRSVCGVEFDDVTKVEAISTDIDDFFQKA</sequence>
<evidence type="ECO:0000313" key="10">
    <source>
        <dbReference type="EMBL" id="ELT97302.1"/>
    </source>
</evidence>
<proteinExistence type="inferred from homology"/>
<dbReference type="EMBL" id="AMQN01010974">
    <property type="status" value="NOT_ANNOTATED_CDS"/>
    <property type="molecule type" value="Genomic_DNA"/>
</dbReference>
<dbReference type="EMBL" id="KB308607">
    <property type="protein sequence ID" value="ELT97302.1"/>
    <property type="molecule type" value="Genomic_DNA"/>
</dbReference>
<dbReference type="GO" id="GO:0016051">
    <property type="term" value="P:carbohydrate biosynthetic process"/>
    <property type="evidence" value="ECO:0007669"/>
    <property type="project" value="InterPro"/>
</dbReference>
<organism evidence="10">
    <name type="scientific">Capitella teleta</name>
    <name type="common">Polychaete worm</name>
    <dbReference type="NCBI Taxonomy" id="283909"/>
    <lineage>
        <taxon>Eukaryota</taxon>
        <taxon>Metazoa</taxon>
        <taxon>Spiralia</taxon>
        <taxon>Lophotrochozoa</taxon>
        <taxon>Annelida</taxon>
        <taxon>Polychaeta</taxon>
        <taxon>Sedentaria</taxon>
        <taxon>Scolecida</taxon>
        <taxon>Capitellidae</taxon>
        <taxon>Capitella</taxon>
    </lineage>
</organism>
<dbReference type="OrthoDB" id="2019940at2759"/>
<comment type="similarity">
    <text evidence="2 9">Belongs to the sulfotransferase 2 family.</text>
</comment>
<evidence type="ECO:0000313" key="12">
    <source>
        <dbReference type="Proteomes" id="UP000014760"/>
    </source>
</evidence>
<evidence type="ECO:0000256" key="5">
    <source>
        <dbReference type="ARBA" id="ARBA00022989"/>
    </source>
</evidence>
<gene>
    <name evidence="10" type="ORF">CAPTEDRAFT_199958</name>
</gene>
<keyword evidence="9" id="KW-0735">Signal-anchor</keyword>
<evidence type="ECO:0000256" key="9">
    <source>
        <dbReference type="RuleBase" id="RU364020"/>
    </source>
</evidence>
<evidence type="ECO:0000256" key="3">
    <source>
        <dbReference type="ARBA" id="ARBA00022679"/>
    </source>
</evidence>
<dbReference type="GO" id="GO:0000139">
    <property type="term" value="C:Golgi membrane"/>
    <property type="evidence" value="ECO:0007669"/>
    <property type="project" value="UniProtKB-SubCell"/>
</dbReference>
<reference evidence="10 12" key="2">
    <citation type="journal article" date="2013" name="Nature">
        <title>Insights into bilaterian evolution from three spiralian genomes.</title>
        <authorList>
            <person name="Simakov O."/>
            <person name="Marletaz F."/>
            <person name="Cho S.J."/>
            <person name="Edsinger-Gonzales E."/>
            <person name="Havlak P."/>
            <person name="Hellsten U."/>
            <person name="Kuo D.H."/>
            <person name="Larsson T."/>
            <person name="Lv J."/>
            <person name="Arendt D."/>
            <person name="Savage R."/>
            <person name="Osoegawa K."/>
            <person name="de Jong P."/>
            <person name="Grimwood J."/>
            <person name="Chapman J.A."/>
            <person name="Shapiro H."/>
            <person name="Aerts A."/>
            <person name="Otillar R.P."/>
            <person name="Terry A.Y."/>
            <person name="Boore J.L."/>
            <person name="Grigoriev I.V."/>
            <person name="Lindberg D.R."/>
            <person name="Seaver E.C."/>
            <person name="Weisblat D.A."/>
            <person name="Putnam N.H."/>
            <person name="Rokhsar D.S."/>
        </authorList>
    </citation>
    <scope>NUCLEOTIDE SEQUENCE</scope>
    <source>
        <strain evidence="10 12">I ESC-2004</strain>
    </source>
</reference>
<keyword evidence="7" id="KW-0472">Membrane</keyword>
<keyword evidence="8 9" id="KW-0325">Glycoprotein</keyword>
<dbReference type="AlphaFoldDB" id="R7TUT3"/>
<evidence type="ECO:0000256" key="4">
    <source>
        <dbReference type="ARBA" id="ARBA00022692"/>
    </source>
</evidence>
<dbReference type="InterPro" id="IPR018011">
    <property type="entry name" value="Carb_sulfotrans_8-10"/>
</dbReference>
<evidence type="ECO:0000256" key="1">
    <source>
        <dbReference type="ARBA" id="ARBA00004323"/>
    </source>
</evidence>
<dbReference type="InterPro" id="IPR005331">
    <property type="entry name" value="Sulfotransferase"/>
</dbReference>
<evidence type="ECO:0000256" key="7">
    <source>
        <dbReference type="ARBA" id="ARBA00023136"/>
    </source>
</evidence>
<dbReference type="PANTHER" id="PTHR12137">
    <property type="entry name" value="CARBOHYDRATE SULFOTRANSFERASE"/>
    <property type="match status" value="1"/>
</dbReference>
<evidence type="ECO:0000256" key="6">
    <source>
        <dbReference type="ARBA" id="ARBA00023034"/>
    </source>
</evidence>
<reference evidence="11" key="3">
    <citation type="submission" date="2015-06" db="UniProtKB">
        <authorList>
            <consortium name="EnsemblMetazoa"/>
        </authorList>
    </citation>
    <scope>IDENTIFICATION</scope>
</reference>
<dbReference type="EC" id="2.8.2.-" evidence="9"/>
<keyword evidence="6 9" id="KW-0333">Golgi apparatus</keyword>
<protein>
    <recommendedName>
        <fullName evidence="9">Carbohydrate sulfotransferase</fullName>
        <ecNumber evidence="9">2.8.2.-</ecNumber>
    </recommendedName>
</protein>
<dbReference type="Proteomes" id="UP000014760">
    <property type="component" value="Unassembled WGS sequence"/>
</dbReference>
<keyword evidence="12" id="KW-1185">Reference proteome</keyword>
<accession>R7TUT3</accession>
<keyword evidence="5" id="KW-1133">Transmembrane helix</keyword>
<keyword evidence="9" id="KW-0119">Carbohydrate metabolism</keyword>
<dbReference type="HOGENOM" id="CLU_1070587_0_0_1"/>
<dbReference type="Pfam" id="PF03567">
    <property type="entry name" value="Sulfotransfer_2"/>
    <property type="match status" value="1"/>
</dbReference>
<keyword evidence="3 9" id="KW-0808">Transferase</keyword>
<dbReference type="EnsemblMetazoa" id="CapteT199958">
    <property type="protein sequence ID" value="CapteP199958"/>
    <property type="gene ID" value="CapteG199958"/>
</dbReference>
<name>R7TUT3_CAPTE</name>
<evidence type="ECO:0000313" key="11">
    <source>
        <dbReference type="EnsemblMetazoa" id="CapteP199958"/>
    </source>
</evidence>
<comment type="subcellular location">
    <subcellularLocation>
        <location evidence="1 9">Golgi apparatus membrane</location>
        <topology evidence="1 9">Single-pass type II membrane protein</topology>
    </subcellularLocation>
</comment>
<evidence type="ECO:0000256" key="2">
    <source>
        <dbReference type="ARBA" id="ARBA00006339"/>
    </source>
</evidence>
<evidence type="ECO:0000256" key="8">
    <source>
        <dbReference type="ARBA" id="ARBA00023180"/>
    </source>
</evidence>
<reference evidence="12" key="1">
    <citation type="submission" date="2012-12" db="EMBL/GenBank/DDBJ databases">
        <authorList>
            <person name="Hellsten U."/>
            <person name="Grimwood J."/>
            <person name="Chapman J.A."/>
            <person name="Shapiro H."/>
            <person name="Aerts A."/>
            <person name="Otillar R.P."/>
            <person name="Terry A.Y."/>
            <person name="Boore J.L."/>
            <person name="Simakov O."/>
            <person name="Marletaz F."/>
            <person name="Cho S.-J."/>
            <person name="Edsinger-Gonzales E."/>
            <person name="Havlak P."/>
            <person name="Kuo D.-H."/>
            <person name="Larsson T."/>
            <person name="Lv J."/>
            <person name="Arendt D."/>
            <person name="Savage R."/>
            <person name="Osoegawa K."/>
            <person name="de Jong P."/>
            <person name="Lindberg D.R."/>
            <person name="Seaver E.C."/>
            <person name="Weisblat D.A."/>
            <person name="Putnam N.H."/>
            <person name="Grigoriev I.V."/>
            <person name="Rokhsar D.S."/>
        </authorList>
    </citation>
    <scope>NUCLEOTIDE SEQUENCE</scope>
    <source>
        <strain evidence="12">I ESC-2004</strain>
    </source>
</reference>
<keyword evidence="4" id="KW-0812">Transmembrane</keyword>